<comment type="caution">
    <text evidence="1">The sequence shown here is derived from an EMBL/GenBank/DDBJ whole genome shotgun (WGS) entry which is preliminary data.</text>
</comment>
<dbReference type="RefSeq" id="WP_112282523.1">
    <property type="nucleotide sequence ID" value="NZ_MASW01000003.1"/>
</dbReference>
<dbReference type="AlphaFoldDB" id="A0A2V4B8A8"/>
<gene>
    <name evidence="1" type="ORF">BAY60_18640</name>
</gene>
<dbReference type="OrthoDB" id="5193129at2"/>
<dbReference type="Proteomes" id="UP000249915">
    <property type="component" value="Unassembled WGS sequence"/>
</dbReference>
<name>A0A2V4B8A8_9PSEU</name>
<dbReference type="EMBL" id="MASW01000003">
    <property type="protein sequence ID" value="PXY25395.1"/>
    <property type="molecule type" value="Genomic_DNA"/>
</dbReference>
<protein>
    <submittedName>
        <fullName evidence="1">Uncharacterized protein</fullName>
    </submittedName>
</protein>
<reference evidence="1 2" key="1">
    <citation type="submission" date="2016-07" db="EMBL/GenBank/DDBJ databases">
        <title>Draft genome sequence of Prauserella muralis DSM 45305, isolated from a mould-covered wall in an indoor environment.</title>
        <authorList>
            <person name="Ruckert C."/>
            <person name="Albersmeier A."/>
            <person name="Jiang C.-L."/>
            <person name="Jiang Y."/>
            <person name="Kalinowski J."/>
            <person name="Schneider O."/>
            <person name="Winkler A."/>
            <person name="Zotchev S.B."/>
        </authorList>
    </citation>
    <scope>NUCLEOTIDE SEQUENCE [LARGE SCALE GENOMIC DNA]</scope>
    <source>
        <strain evidence="1 2">DSM 45305</strain>
    </source>
</reference>
<evidence type="ECO:0000313" key="1">
    <source>
        <dbReference type="EMBL" id="PXY25395.1"/>
    </source>
</evidence>
<evidence type="ECO:0000313" key="2">
    <source>
        <dbReference type="Proteomes" id="UP000249915"/>
    </source>
</evidence>
<sequence>METLLLGLAVLACPVGMGVMMWMMARGHRQGCDQGSDKEQQIALLRAEIDQLKAERAADRTRSES</sequence>
<keyword evidence="2" id="KW-1185">Reference proteome</keyword>
<proteinExistence type="predicted"/>
<organism evidence="1 2">
    <name type="scientific">Prauserella muralis</name>
    <dbReference type="NCBI Taxonomy" id="588067"/>
    <lineage>
        <taxon>Bacteria</taxon>
        <taxon>Bacillati</taxon>
        <taxon>Actinomycetota</taxon>
        <taxon>Actinomycetes</taxon>
        <taxon>Pseudonocardiales</taxon>
        <taxon>Pseudonocardiaceae</taxon>
        <taxon>Prauserella</taxon>
    </lineage>
</organism>
<accession>A0A2V4B8A8</accession>